<evidence type="ECO:0000313" key="1">
    <source>
        <dbReference type="EMBL" id="SET50302.1"/>
    </source>
</evidence>
<dbReference type="STRING" id="568860.SAMN05421811_103247"/>
<dbReference type="Proteomes" id="UP000199361">
    <property type="component" value="Unassembled WGS sequence"/>
</dbReference>
<sequence>MARNDLYLSILKSEARRHKGKAAWALDQGMSRLAKIHQKQADDALRELADSYQAALPERNDHA</sequence>
<dbReference type="RefSeq" id="WP_091079490.1">
    <property type="nucleotide sequence ID" value="NZ_FOHX01000003.1"/>
</dbReference>
<keyword evidence="2" id="KW-1185">Reference proteome</keyword>
<evidence type="ECO:0000313" key="2">
    <source>
        <dbReference type="Proteomes" id="UP000199361"/>
    </source>
</evidence>
<name>A0A1I0EZZ6_9ACTN</name>
<protein>
    <submittedName>
        <fullName evidence="1">Uncharacterized protein</fullName>
    </submittedName>
</protein>
<reference evidence="1 2" key="1">
    <citation type="submission" date="2016-10" db="EMBL/GenBank/DDBJ databases">
        <authorList>
            <person name="de Groot N.N."/>
        </authorList>
    </citation>
    <scope>NUCLEOTIDE SEQUENCE [LARGE SCALE GENOMIC DNA]</scope>
    <source>
        <strain evidence="1 2">CGMCC 4.5598</strain>
    </source>
</reference>
<gene>
    <name evidence="1" type="ORF">SAMN05421811_103247</name>
</gene>
<dbReference type="EMBL" id="FOHX01000003">
    <property type="protein sequence ID" value="SET50302.1"/>
    <property type="molecule type" value="Genomic_DNA"/>
</dbReference>
<accession>A0A1I0EZZ6</accession>
<dbReference type="AlphaFoldDB" id="A0A1I0EZZ6"/>
<organism evidence="1 2">
    <name type="scientific">Nonomuraea wenchangensis</name>
    <dbReference type="NCBI Taxonomy" id="568860"/>
    <lineage>
        <taxon>Bacteria</taxon>
        <taxon>Bacillati</taxon>
        <taxon>Actinomycetota</taxon>
        <taxon>Actinomycetes</taxon>
        <taxon>Streptosporangiales</taxon>
        <taxon>Streptosporangiaceae</taxon>
        <taxon>Nonomuraea</taxon>
    </lineage>
</organism>
<proteinExistence type="predicted"/>